<organism evidence="5 6">
    <name type="scientific">Methylobacterium indicum</name>
    <dbReference type="NCBI Taxonomy" id="1775910"/>
    <lineage>
        <taxon>Bacteria</taxon>
        <taxon>Pseudomonadati</taxon>
        <taxon>Pseudomonadota</taxon>
        <taxon>Alphaproteobacteria</taxon>
        <taxon>Hyphomicrobiales</taxon>
        <taxon>Methylobacteriaceae</taxon>
        <taxon>Methylobacterium</taxon>
    </lineage>
</organism>
<accession>A0ABR5HFI6</accession>
<dbReference type="RefSeq" id="WP_048425596.1">
    <property type="nucleotide sequence ID" value="NZ_JTHF01000007.1"/>
</dbReference>
<dbReference type="EMBL" id="JTHG01000059">
    <property type="protein sequence ID" value="KMO25262.1"/>
    <property type="molecule type" value="Genomic_DNA"/>
</dbReference>
<feature type="domain" description="Leucine-binding protein" evidence="4">
    <location>
        <begin position="28"/>
        <end position="365"/>
    </location>
</feature>
<keyword evidence="3" id="KW-0813">Transport</keyword>
<evidence type="ECO:0000256" key="2">
    <source>
        <dbReference type="ARBA" id="ARBA00022729"/>
    </source>
</evidence>
<gene>
    <name evidence="5" type="ORF">QR79_08425</name>
</gene>
<dbReference type="InterPro" id="IPR028082">
    <property type="entry name" value="Peripla_BP_I"/>
</dbReference>
<name>A0ABR5HFI6_9HYPH</name>
<evidence type="ECO:0000313" key="5">
    <source>
        <dbReference type="EMBL" id="KMO25262.1"/>
    </source>
</evidence>
<protein>
    <submittedName>
        <fullName evidence="5">ABC transporter permease</fullName>
    </submittedName>
</protein>
<proteinExistence type="inferred from homology"/>
<dbReference type="SUPFAM" id="SSF53822">
    <property type="entry name" value="Periplasmic binding protein-like I"/>
    <property type="match status" value="1"/>
</dbReference>
<dbReference type="PANTHER" id="PTHR30483:SF6">
    <property type="entry name" value="PERIPLASMIC BINDING PROTEIN OF ABC TRANSPORTER FOR NATURAL AMINO ACIDS"/>
    <property type="match status" value="1"/>
</dbReference>
<dbReference type="Pfam" id="PF13458">
    <property type="entry name" value="Peripla_BP_6"/>
    <property type="match status" value="1"/>
</dbReference>
<keyword evidence="3" id="KW-0029">Amino-acid transport</keyword>
<evidence type="ECO:0000259" key="4">
    <source>
        <dbReference type="Pfam" id="PF13458"/>
    </source>
</evidence>
<dbReference type="InterPro" id="IPR028081">
    <property type="entry name" value="Leu-bd"/>
</dbReference>
<comment type="caution">
    <text evidence="5">The sequence shown here is derived from an EMBL/GenBank/DDBJ whole genome shotgun (WGS) entry which is preliminary data.</text>
</comment>
<dbReference type="Gene3D" id="3.40.50.2300">
    <property type="match status" value="2"/>
</dbReference>
<dbReference type="CDD" id="cd06327">
    <property type="entry name" value="PBP1_SBP-like"/>
    <property type="match status" value="1"/>
</dbReference>
<keyword evidence="6" id="KW-1185">Reference proteome</keyword>
<keyword evidence="2" id="KW-0732">Signal</keyword>
<dbReference type="Proteomes" id="UP000036471">
    <property type="component" value="Unassembled WGS sequence"/>
</dbReference>
<evidence type="ECO:0000256" key="3">
    <source>
        <dbReference type="ARBA" id="ARBA00022970"/>
    </source>
</evidence>
<sequence length="402" mass="42777">MLISRRSLIASGLASALPVGVSYGAERPIRIGVLNDPGGPFADIGGVGSVVAARLAVEDIGGTVAGRAIEVLQGDHQNKPDVASAVARQWIDQDGVDIILDGASSACGLAIQHVCREKNKFFIAAGSGTSDLTNKFCAPYGMQFSFDTFAQARSLGTALTKAGGSTWFFITADYAFGHALERDATRFVKEAGGKVLGSVRHPLGTMDFSSVILQAQTSGAQVIGLANAAVDTQNTIKQANEFGLIQQGLTLAALIMMDVDIGSIGLPLAQNLKIASPFYWDRTDATRAWTERFMKKKSKPPTMLHAGVYSAALHYLKGVKAAGTTDTAAVNGWMRSHPVVDMNNDSSPIRSDGRLMCPMYIYQAKKPSESRGPFDLLQQTTIIDAQNSFRPAGESECTLLRS</sequence>
<comment type="similarity">
    <text evidence="1">Belongs to the leucine-binding protein family.</text>
</comment>
<evidence type="ECO:0000313" key="6">
    <source>
        <dbReference type="Proteomes" id="UP000036471"/>
    </source>
</evidence>
<reference evidence="5 6" key="1">
    <citation type="submission" date="2014-11" db="EMBL/GenBank/DDBJ databases">
        <title>Comparative genomics of Methylobacterium species.</title>
        <authorList>
            <person name="Chaudhry V."/>
            <person name="Patil P.B."/>
        </authorList>
    </citation>
    <scope>NUCLEOTIDE SEQUENCE [LARGE SCALE GENOMIC DNA]</scope>
    <source>
        <strain evidence="5 6">SE3.6</strain>
    </source>
</reference>
<evidence type="ECO:0000256" key="1">
    <source>
        <dbReference type="ARBA" id="ARBA00010062"/>
    </source>
</evidence>
<dbReference type="InterPro" id="IPR051010">
    <property type="entry name" value="BCAA_transport"/>
</dbReference>
<dbReference type="PANTHER" id="PTHR30483">
    <property type="entry name" value="LEUCINE-SPECIFIC-BINDING PROTEIN"/>
    <property type="match status" value="1"/>
</dbReference>